<feature type="domain" description="SWIM-type" evidence="2">
    <location>
        <begin position="49"/>
        <end position="87"/>
    </location>
</feature>
<accession>A0A1E5KY64</accession>
<dbReference type="PROSITE" id="PS50966">
    <property type="entry name" value="ZF_SWIM"/>
    <property type="match status" value="1"/>
</dbReference>
<evidence type="ECO:0000256" key="1">
    <source>
        <dbReference type="PROSITE-ProRule" id="PRU00325"/>
    </source>
</evidence>
<sequence>MDLSNFEALIDKAIIDRGYNYFIDNRIDLLYYDEDKQEWLATILGTDEYEVHVCLSNSNEIIESYCDCPYDLGEYCKHQVAVFYALDDLKPTPDKSSEHSISTAEFEKLLNSVTKEDLIQLLLTLSAKDKDLKKRICNQFSFNATPIQKVKNLISSIYFEEYDYYDTSYETFTVPVTEALEICSTIDNPNTQLALYCQLVEEIALFFDDDDHYNQIYLAIEDTLSELTQFIETLSEDSPLRKKCFDSLFLLLEHFPHEQYDFIFEFIDLCIQTANTTDSQTALHSYLKKLQKSSDTFIAEEAPKLIYAFLEKYASTEEALAFAENHIENHFFRELLIKKNIQENQLDTALQLCIEGEHSDTDSPNIVLRWQYLEYEIYVKQKNFLKQRELAEQFVLEDNFSYFLVLKKLTPVIEWSTVIERILKSLNTNTASYYETIYPKILIHENLTEKLLTYCQEFPQRILTYTSYLEKVYPIEVNKIFTLFIYGQASQANNRQAYRNIAPYIQQLRKSCGSKAALALRQDLMNSYKHRPAFIDELSKIPL</sequence>
<comment type="caution">
    <text evidence="3">The sequence shown here is derived from an EMBL/GenBank/DDBJ whole genome shotgun (WGS) entry which is preliminary data.</text>
</comment>
<evidence type="ECO:0000313" key="3">
    <source>
        <dbReference type="EMBL" id="OEH82744.1"/>
    </source>
</evidence>
<organism evidence="3 4">
    <name type="scientific">Enterococcus rivorum</name>
    <dbReference type="NCBI Taxonomy" id="762845"/>
    <lineage>
        <taxon>Bacteria</taxon>
        <taxon>Bacillati</taxon>
        <taxon>Bacillota</taxon>
        <taxon>Bacilli</taxon>
        <taxon>Lactobacillales</taxon>
        <taxon>Enterococcaceae</taxon>
        <taxon>Enterococcus</taxon>
    </lineage>
</organism>
<dbReference type="PROSITE" id="PS00018">
    <property type="entry name" value="EF_HAND_1"/>
    <property type="match status" value="1"/>
</dbReference>
<dbReference type="Proteomes" id="UP000095256">
    <property type="component" value="Unassembled WGS sequence"/>
</dbReference>
<keyword evidence="1" id="KW-0863">Zinc-finger</keyword>
<dbReference type="EMBL" id="MIEK01000016">
    <property type="protein sequence ID" value="OEH82744.1"/>
    <property type="molecule type" value="Genomic_DNA"/>
</dbReference>
<keyword evidence="4" id="KW-1185">Reference proteome</keyword>
<keyword evidence="1" id="KW-0479">Metal-binding</keyword>
<keyword evidence="1" id="KW-0862">Zinc</keyword>
<reference evidence="3 4" key="1">
    <citation type="submission" date="2016-09" db="EMBL/GenBank/DDBJ databases">
        <authorList>
            <person name="Capua I."/>
            <person name="De Benedictis P."/>
            <person name="Joannis T."/>
            <person name="Lombin L.H."/>
            <person name="Cattoli G."/>
        </authorList>
    </citation>
    <scope>NUCLEOTIDE SEQUENCE [LARGE SCALE GENOMIC DNA]</scope>
    <source>
        <strain evidence="3 4">LMG 25899</strain>
    </source>
</reference>
<evidence type="ECO:0000313" key="4">
    <source>
        <dbReference type="Proteomes" id="UP000095256"/>
    </source>
</evidence>
<dbReference type="RefSeq" id="WP_069698275.1">
    <property type="nucleotide sequence ID" value="NZ_JAGGMA010000023.1"/>
</dbReference>
<evidence type="ECO:0000259" key="2">
    <source>
        <dbReference type="PROSITE" id="PS50966"/>
    </source>
</evidence>
<name>A0A1E5KY64_9ENTE</name>
<dbReference type="OrthoDB" id="9760715at2"/>
<proteinExistence type="predicted"/>
<dbReference type="AlphaFoldDB" id="A0A1E5KY64"/>
<dbReference type="InterPro" id="IPR007527">
    <property type="entry name" value="Znf_SWIM"/>
</dbReference>
<gene>
    <name evidence="3" type="ORF">BCR26_11935</name>
</gene>
<dbReference type="Pfam" id="PF04434">
    <property type="entry name" value="SWIM"/>
    <property type="match status" value="1"/>
</dbReference>
<dbReference type="InterPro" id="IPR018247">
    <property type="entry name" value="EF_Hand_1_Ca_BS"/>
</dbReference>
<protein>
    <recommendedName>
        <fullName evidence="2">SWIM-type domain-containing protein</fullName>
    </recommendedName>
</protein>
<dbReference type="GO" id="GO:0008270">
    <property type="term" value="F:zinc ion binding"/>
    <property type="evidence" value="ECO:0007669"/>
    <property type="project" value="UniProtKB-KW"/>
</dbReference>